<reference evidence="2 3" key="1">
    <citation type="submission" date="2019-06" db="EMBL/GenBank/DDBJ databases">
        <title>Metagenome assembled Genome of Spiribacter salinus SL48-SHIP from the microbial mat of Salt Lake 48 (Novosibirsk region, Russia).</title>
        <authorList>
            <person name="Shipova A."/>
            <person name="Rozanov A.S."/>
            <person name="Bryanskaya A.V."/>
            <person name="Peltek S.E."/>
        </authorList>
    </citation>
    <scope>NUCLEOTIDE SEQUENCE [LARGE SCALE GENOMIC DNA]</scope>
    <source>
        <strain evidence="2">SL48-SHIP-2</strain>
    </source>
</reference>
<accession>A0A540V7A8</accession>
<feature type="region of interest" description="Disordered" evidence="1">
    <location>
        <begin position="27"/>
        <end position="75"/>
    </location>
</feature>
<proteinExistence type="predicted"/>
<sequence>MADESKNTTTAEEKFIERMTSAFDAKLDQRLADANSKPDTSGRDMVPDDQRDGGGVDARVKTDELERPQQRDANTYGMLRSIARGDSRQAGRYAEKLVKGGHYGREAAEHARAAGDYYSTVIDEDGKFLL</sequence>
<protein>
    <submittedName>
        <fullName evidence="2">Uncharacterized protein</fullName>
    </submittedName>
</protein>
<dbReference type="Proteomes" id="UP000315400">
    <property type="component" value="Unassembled WGS sequence"/>
</dbReference>
<feature type="compositionally biased region" description="Basic and acidic residues" evidence="1">
    <location>
        <begin position="40"/>
        <end position="70"/>
    </location>
</feature>
<name>A0A540V7A8_9GAMM</name>
<organism evidence="2 3">
    <name type="scientific">Spiribacter salinus</name>
    <dbReference type="NCBI Taxonomy" id="1335746"/>
    <lineage>
        <taxon>Bacteria</taxon>
        <taxon>Pseudomonadati</taxon>
        <taxon>Pseudomonadota</taxon>
        <taxon>Gammaproteobacteria</taxon>
        <taxon>Chromatiales</taxon>
        <taxon>Ectothiorhodospiraceae</taxon>
        <taxon>Spiribacter</taxon>
    </lineage>
</organism>
<evidence type="ECO:0000313" key="2">
    <source>
        <dbReference type="EMBL" id="TQE92650.1"/>
    </source>
</evidence>
<dbReference type="AlphaFoldDB" id="A0A540V7A8"/>
<evidence type="ECO:0000256" key="1">
    <source>
        <dbReference type="SAM" id="MobiDB-lite"/>
    </source>
</evidence>
<dbReference type="EMBL" id="VIFK01000616">
    <property type="protein sequence ID" value="TQE92650.1"/>
    <property type="molecule type" value="Genomic_DNA"/>
</dbReference>
<evidence type="ECO:0000313" key="3">
    <source>
        <dbReference type="Proteomes" id="UP000315400"/>
    </source>
</evidence>
<comment type="caution">
    <text evidence="2">The sequence shown here is derived from an EMBL/GenBank/DDBJ whole genome shotgun (WGS) entry which is preliminary data.</text>
</comment>
<feature type="non-terminal residue" evidence="2">
    <location>
        <position position="130"/>
    </location>
</feature>
<gene>
    <name evidence="2" type="ORF">FKY71_19540</name>
</gene>